<name>A0ABW4BIQ7_9LACO</name>
<evidence type="ECO:0000256" key="6">
    <source>
        <dbReference type="ARBA" id="ARBA00023136"/>
    </source>
</evidence>
<organism evidence="7 8">
    <name type="scientific">Lacticaseibacillus suilingensis</name>
    <dbReference type="NCBI Taxonomy" id="2799577"/>
    <lineage>
        <taxon>Bacteria</taxon>
        <taxon>Bacillati</taxon>
        <taxon>Bacillota</taxon>
        <taxon>Bacilli</taxon>
        <taxon>Lactobacillales</taxon>
        <taxon>Lactobacillaceae</taxon>
        <taxon>Lacticaseibacillus</taxon>
    </lineage>
</organism>
<dbReference type="InterPro" id="IPR007554">
    <property type="entry name" value="Glycerophosphate_synth"/>
</dbReference>
<proteinExistence type="inferred from homology"/>
<dbReference type="PANTHER" id="PTHR37316">
    <property type="entry name" value="TEICHOIC ACID GLYCEROL-PHOSPHATE PRIMASE"/>
    <property type="match status" value="1"/>
</dbReference>
<dbReference type="Gene3D" id="3.40.50.11820">
    <property type="match status" value="1"/>
</dbReference>
<comment type="subcellular location">
    <subcellularLocation>
        <location evidence="1">Cell membrane</location>
        <topology evidence="1">Peripheral membrane protein</topology>
    </subcellularLocation>
</comment>
<keyword evidence="3" id="KW-1003">Cell membrane</keyword>
<dbReference type="Pfam" id="PF04464">
    <property type="entry name" value="Glyphos_transf"/>
    <property type="match status" value="1"/>
</dbReference>
<comment type="similarity">
    <text evidence="2">Belongs to the CDP-glycerol glycerophosphotransferase family.</text>
</comment>
<keyword evidence="5" id="KW-0777">Teichoic acid biosynthesis</keyword>
<reference evidence="8" key="1">
    <citation type="journal article" date="2019" name="Int. J. Syst. Evol. Microbiol.">
        <title>The Global Catalogue of Microorganisms (GCM) 10K type strain sequencing project: providing services to taxonomists for standard genome sequencing and annotation.</title>
        <authorList>
            <consortium name="The Broad Institute Genomics Platform"/>
            <consortium name="The Broad Institute Genome Sequencing Center for Infectious Disease"/>
            <person name="Wu L."/>
            <person name="Ma J."/>
        </authorList>
    </citation>
    <scope>NUCLEOTIDE SEQUENCE [LARGE SCALE GENOMIC DNA]</scope>
    <source>
        <strain evidence="8">CCM 9110</strain>
    </source>
</reference>
<dbReference type="InterPro" id="IPR051612">
    <property type="entry name" value="Teichoic_Acid_Biosynth"/>
</dbReference>
<dbReference type="Gene3D" id="3.40.50.12580">
    <property type="match status" value="1"/>
</dbReference>
<dbReference type="SUPFAM" id="SSF53756">
    <property type="entry name" value="UDP-Glycosyltransferase/glycogen phosphorylase"/>
    <property type="match status" value="1"/>
</dbReference>
<evidence type="ECO:0000256" key="4">
    <source>
        <dbReference type="ARBA" id="ARBA00022679"/>
    </source>
</evidence>
<dbReference type="EMBL" id="JBHTOA010000037">
    <property type="protein sequence ID" value="MFD1399700.1"/>
    <property type="molecule type" value="Genomic_DNA"/>
</dbReference>
<gene>
    <name evidence="7" type="ORF">ACFQ41_10315</name>
</gene>
<evidence type="ECO:0000256" key="2">
    <source>
        <dbReference type="ARBA" id="ARBA00010488"/>
    </source>
</evidence>
<evidence type="ECO:0000256" key="5">
    <source>
        <dbReference type="ARBA" id="ARBA00022944"/>
    </source>
</evidence>
<evidence type="ECO:0000256" key="1">
    <source>
        <dbReference type="ARBA" id="ARBA00004202"/>
    </source>
</evidence>
<evidence type="ECO:0000256" key="3">
    <source>
        <dbReference type="ARBA" id="ARBA00022475"/>
    </source>
</evidence>
<accession>A0ABW4BIQ7</accession>
<protein>
    <submittedName>
        <fullName evidence="7">CDP-glycerol glycerophosphotransferase family protein</fullName>
    </submittedName>
</protein>
<dbReference type="RefSeq" id="WP_204119742.1">
    <property type="nucleotide sequence ID" value="NZ_BOLV01000026.1"/>
</dbReference>
<dbReference type="InterPro" id="IPR043148">
    <property type="entry name" value="TagF_C"/>
</dbReference>
<sequence length="385" mass="43667">MSRIKLLVKTLVLRTLDFLYPSYLFRVRKNKIVCSSFRGQKFSGNSAEVVKSLLQTKVPLDIVWLALDVREPVPQGVRVVKYNSLKSYYELSTARVWIDDFRKRYFPRKKASQVYYQLWHGSLPLKKIEKDASTKLEATYVSDAKRDGYITDFMVAGSKFAAEIYKSAFWMHGKVLMLGTPTVDKLFTKPTEGTLLSLRASLGLRPNERIVLYCPTFRETFSLGDYTLNSEKLLQELANVWGGEWRLLIRLHPNARTHEPEVVAANPGSLGVTGFPNVEDLIIASDLVITDFSSVMFEGLYADTPTFILAKDYDAYVASERGVYDIINHLPFTIAHSNYELIDSVSAFVERDYLKNRQDFLTLIGSVENGHAAQGVAASIIRNME</sequence>
<dbReference type="PANTHER" id="PTHR37316:SF3">
    <property type="entry name" value="TEICHOIC ACID GLYCEROL-PHOSPHATE TRANSFERASE"/>
    <property type="match status" value="1"/>
</dbReference>
<comment type="caution">
    <text evidence="7">The sequence shown here is derived from an EMBL/GenBank/DDBJ whole genome shotgun (WGS) entry which is preliminary data.</text>
</comment>
<dbReference type="InterPro" id="IPR043149">
    <property type="entry name" value="TagF_N"/>
</dbReference>
<evidence type="ECO:0000313" key="7">
    <source>
        <dbReference type="EMBL" id="MFD1399700.1"/>
    </source>
</evidence>
<keyword evidence="6" id="KW-0472">Membrane</keyword>
<evidence type="ECO:0000313" key="8">
    <source>
        <dbReference type="Proteomes" id="UP001597199"/>
    </source>
</evidence>
<keyword evidence="8" id="KW-1185">Reference proteome</keyword>
<keyword evidence="4" id="KW-0808">Transferase</keyword>
<dbReference type="Proteomes" id="UP001597199">
    <property type="component" value="Unassembled WGS sequence"/>
</dbReference>